<dbReference type="PANTHER" id="PTHR43566">
    <property type="entry name" value="CONSERVED PROTEIN"/>
    <property type="match status" value="1"/>
</dbReference>
<name>A0A2P8GEZ2_9BACT</name>
<dbReference type="SUPFAM" id="SSF52540">
    <property type="entry name" value="P-loop containing nucleoside triphosphate hydrolases"/>
    <property type="match status" value="1"/>
</dbReference>
<keyword evidence="3" id="KW-1185">Reference proteome</keyword>
<dbReference type="SMART" id="SM00382">
    <property type="entry name" value="AAA"/>
    <property type="match status" value="1"/>
</dbReference>
<dbReference type="Proteomes" id="UP000241964">
    <property type="component" value="Unassembled WGS sequence"/>
</dbReference>
<protein>
    <recommendedName>
        <fullName evidence="1">AAA+ ATPase domain-containing protein</fullName>
    </recommendedName>
</protein>
<dbReference type="RefSeq" id="WP_106594165.1">
    <property type="nucleotide sequence ID" value="NZ_PYAS01000002.1"/>
</dbReference>
<dbReference type="Pfam" id="PF13173">
    <property type="entry name" value="AAA_14"/>
    <property type="match status" value="1"/>
</dbReference>
<evidence type="ECO:0000259" key="1">
    <source>
        <dbReference type="SMART" id="SM00382"/>
    </source>
</evidence>
<dbReference type="InterPro" id="IPR025420">
    <property type="entry name" value="DUF4143"/>
</dbReference>
<feature type="domain" description="AAA+ ATPase" evidence="1">
    <location>
        <begin position="16"/>
        <end position="135"/>
    </location>
</feature>
<dbReference type="InterPro" id="IPR041682">
    <property type="entry name" value="AAA_14"/>
</dbReference>
<accession>A0A2P8GEZ2</accession>
<dbReference type="AlphaFoldDB" id="A0A2P8GEZ2"/>
<dbReference type="InterPro" id="IPR027417">
    <property type="entry name" value="P-loop_NTPase"/>
</dbReference>
<evidence type="ECO:0000313" key="2">
    <source>
        <dbReference type="EMBL" id="PSL32523.1"/>
    </source>
</evidence>
<reference evidence="2 3" key="1">
    <citation type="submission" date="2018-03" db="EMBL/GenBank/DDBJ databases">
        <title>Genomic Encyclopedia of Archaeal and Bacterial Type Strains, Phase II (KMG-II): from individual species to whole genera.</title>
        <authorList>
            <person name="Goeker M."/>
        </authorList>
    </citation>
    <scope>NUCLEOTIDE SEQUENCE [LARGE SCALE GENOMIC DNA]</scope>
    <source>
        <strain evidence="2 3">DSM 29057</strain>
    </source>
</reference>
<sequence>MIIRSQQDAALAYLFKGKALIIYGPRQAGKTTFSEQLLKIVARKTLRLNGDDADIREAFLRPNATLIERIIGDNEIVFIDEAQRIQDVGLVIKIIVDRFKHVQVIATGSSSFELAGNINEPLTGRRYEMQLLPISYEELVKYTDYLTEQRLLEQRLIYGSYPEIVTDPVNAEKHLKLIANSYLYKDLLVLEQIKKPVLLEKIVKAIALQVGSEVSVTEIGRLVQADNKTVEKYIDLLEKAFVLFTVPAYSGNVRNEIKKGRKIYFYDNGIINAVINNFNPIQNRNDVGALWENYIISERKKLLNSKELDARIYFWRTTQQQEVDYIEEVKGQIRAVEFKWNPDATARVPATFLNNYPNSKTELVTPANRDQFLTKTD</sequence>
<comment type="caution">
    <text evidence="2">The sequence shown here is derived from an EMBL/GenBank/DDBJ whole genome shotgun (WGS) entry which is preliminary data.</text>
</comment>
<dbReference type="Pfam" id="PF13635">
    <property type="entry name" value="DUF4143"/>
    <property type="match status" value="1"/>
</dbReference>
<dbReference type="PANTHER" id="PTHR43566:SF1">
    <property type="entry name" value="AAA+ ATPASE DOMAIN-CONTAINING PROTEIN"/>
    <property type="match status" value="1"/>
</dbReference>
<organism evidence="2 3">
    <name type="scientific">Dyadobacter jiangsuensis</name>
    <dbReference type="NCBI Taxonomy" id="1591085"/>
    <lineage>
        <taxon>Bacteria</taxon>
        <taxon>Pseudomonadati</taxon>
        <taxon>Bacteroidota</taxon>
        <taxon>Cytophagia</taxon>
        <taxon>Cytophagales</taxon>
        <taxon>Spirosomataceae</taxon>
        <taxon>Dyadobacter</taxon>
    </lineage>
</organism>
<proteinExistence type="predicted"/>
<gene>
    <name evidence="2" type="ORF">CLV60_102239</name>
</gene>
<dbReference type="EMBL" id="PYAS01000002">
    <property type="protein sequence ID" value="PSL32523.1"/>
    <property type="molecule type" value="Genomic_DNA"/>
</dbReference>
<dbReference type="OrthoDB" id="9778168at2"/>
<dbReference type="Gene3D" id="3.40.50.300">
    <property type="entry name" value="P-loop containing nucleotide triphosphate hydrolases"/>
    <property type="match status" value="1"/>
</dbReference>
<evidence type="ECO:0000313" key="3">
    <source>
        <dbReference type="Proteomes" id="UP000241964"/>
    </source>
</evidence>
<dbReference type="InterPro" id="IPR003593">
    <property type="entry name" value="AAA+_ATPase"/>
</dbReference>